<sequence length="164" mass="17666">MTSSRSLDTSANFASSPFSFSKSFMTTSFSDLLTFGDAPTTATAAVGRGSLVDRIAERTGSGVPKFKSIPPPSLPLSPPVVSPSSYFVIPPGLSPTELLDSPVLLSSSHITQQQPLGVCESLANWRCRKLLTEMEMKLEAQKPEPCPASRLKPVASAWEYPRNY</sequence>
<protein>
    <submittedName>
        <fullName evidence="1">Uncharacterized protein</fullName>
    </submittedName>
</protein>
<accession>A0AA88UVP6</accession>
<evidence type="ECO:0000313" key="1">
    <source>
        <dbReference type="EMBL" id="KAK2995968.1"/>
    </source>
</evidence>
<dbReference type="EMBL" id="JAVXUO010000035">
    <property type="protein sequence ID" value="KAK2995968.1"/>
    <property type="molecule type" value="Genomic_DNA"/>
</dbReference>
<proteinExistence type="predicted"/>
<dbReference type="AlphaFoldDB" id="A0AA88UVP6"/>
<keyword evidence="2" id="KW-1185">Reference proteome</keyword>
<dbReference type="Proteomes" id="UP001187471">
    <property type="component" value="Unassembled WGS sequence"/>
</dbReference>
<name>A0AA88UVP6_9ASTE</name>
<comment type="caution">
    <text evidence="1">The sequence shown here is derived from an EMBL/GenBank/DDBJ whole genome shotgun (WGS) entry which is preliminary data.</text>
</comment>
<organism evidence="1 2">
    <name type="scientific">Escallonia rubra</name>
    <dbReference type="NCBI Taxonomy" id="112253"/>
    <lineage>
        <taxon>Eukaryota</taxon>
        <taxon>Viridiplantae</taxon>
        <taxon>Streptophyta</taxon>
        <taxon>Embryophyta</taxon>
        <taxon>Tracheophyta</taxon>
        <taxon>Spermatophyta</taxon>
        <taxon>Magnoliopsida</taxon>
        <taxon>eudicotyledons</taxon>
        <taxon>Gunneridae</taxon>
        <taxon>Pentapetalae</taxon>
        <taxon>asterids</taxon>
        <taxon>campanulids</taxon>
        <taxon>Escalloniales</taxon>
        <taxon>Escalloniaceae</taxon>
        <taxon>Escallonia</taxon>
    </lineage>
</organism>
<evidence type="ECO:0000313" key="2">
    <source>
        <dbReference type="Proteomes" id="UP001187471"/>
    </source>
</evidence>
<reference evidence="1" key="1">
    <citation type="submission" date="2022-12" db="EMBL/GenBank/DDBJ databases">
        <title>Draft genome assemblies for two species of Escallonia (Escalloniales).</title>
        <authorList>
            <person name="Chanderbali A."/>
            <person name="Dervinis C."/>
            <person name="Anghel I."/>
            <person name="Soltis D."/>
            <person name="Soltis P."/>
            <person name="Zapata F."/>
        </authorList>
    </citation>
    <scope>NUCLEOTIDE SEQUENCE</scope>
    <source>
        <strain evidence="1">UCBG92.1500</strain>
        <tissue evidence="1">Leaf</tissue>
    </source>
</reference>
<gene>
    <name evidence="1" type="ORF">RJ640_026007</name>
</gene>